<dbReference type="GO" id="GO:0016787">
    <property type="term" value="F:hydrolase activity"/>
    <property type="evidence" value="ECO:0007669"/>
    <property type="project" value="UniProtKB-KW"/>
</dbReference>
<dbReference type="Proteomes" id="UP000193863">
    <property type="component" value="Unassembled WGS sequence"/>
</dbReference>
<comment type="caution">
    <text evidence="1">The sequence shown here is derived from an EMBL/GenBank/DDBJ whole genome shotgun (WGS) entry which is preliminary data.</text>
</comment>
<dbReference type="EMBL" id="NCVG01000019">
    <property type="protein sequence ID" value="ORO95038.1"/>
    <property type="molecule type" value="Genomic_DNA"/>
</dbReference>
<gene>
    <name evidence="1" type="ORF">B7699_02970</name>
</gene>
<keyword evidence="1" id="KW-0378">Hydrolase</keyword>
<proteinExistence type="predicted"/>
<accession>A0A1X1K6F7</accession>
<sequence>MKIEEQTRKLAAACSKHSFKVADKADVV</sequence>
<organism evidence="1 2">
    <name type="scientific">Streptococcus mitis</name>
    <dbReference type="NCBI Taxonomy" id="28037"/>
    <lineage>
        <taxon>Bacteria</taxon>
        <taxon>Bacillati</taxon>
        <taxon>Bacillota</taxon>
        <taxon>Bacilli</taxon>
        <taxon>Lactobacillales</taxon>
        <taxon>Streptococcaceae</taxon>
        <taxon>Streptococcus</taxon>
        <taxon>Streptococcus mitis group</taxon>
    </lineage>
</organism>
<evidence type="ECO:0000313" key="2">
    <source>
        <dbReference type="Proteomes" id="UP000193863"/>
    </source>
</evidence>
<protein>
    <submittedName>
        <fullName evidence="1">Chlorohydrolase</fullName>
    </submittedName>
</protein>
<evidence type="ECO:0000313" key="1">
    <source>
        <dbReference type="EMBL" id="ORO95038.1"/>
    </source>
</evidence>
<name>A0A1X1K6F7_STRMT</name>
<dbReference type="AlphaFoldDB" id="A0A1X1K6F7"/>
<reference evidence="1 2" key="1">
    <citation type="journal article" date="2016" name="Eur. J. Clin. Microbiol. Infect. Dis.">
        <title>Whole genome sequencing as a tool for phylogenetic analysis of clinical strains of Mitis group streptococci.</title>
        <authorList>
            <person name="Rasmussen L.H."/>
            <person name="Dargis R."/>
            <person name="Hojholt K."/>
            <person name="Christensen J.J."/>
            <person name="Skovgaard O."/>
            <person name="Justesen U.S."/>
            <person name="Rosenvinge F.S."/>
            <person name="Moser C."/>
            <person name="Lukjancenko O."/>
            <person name="Rasmussen S."/>
            <person name="Nielsen X.C."/>
        </authorList>
    </citation>
    <scope>NUCLEOTIDE SEQUENCE [LARGE SCALE GENOMIC DNA]</scope>
    <source>
        <strain evidence="1 2">RH_43861_09</strain>
    </source>
</reference>